<evidence type="ECO:0000313" key="1">
    <source>
        <dbReference type="EMBL" id="KZX15306.1"/>
    </source>
</evidence>
<evidence type="ECO:0000313" key="2">
    <source>
        <dbReference type="Proteomes" id="UP000077275"/>
    </source>
</evidence>
<dbReference type="InterPro" id="IPR043962">
    <property type="entry name" value="DUF5750"/>
</dbReference>
<dbReference type="Gene3D" id="3.30.780.30">
    <property type="match status" value="1"/>
</dbReference>
<sequence>MKVKVEDYGPAENMGDNRKLSYITYKVSDIDSNSLKFLNENLEGKTEIINDSLHITILYDNDMFPFQSEEAKLKMSDFKAREEIEMTIFLSSFLEDM</sequence>
<reference evidence="1 2" key="1">
    <citation type="submission" date="2016-04" db="EMBL/GenBank/DDBJ databases">
        <title>Genome sequence of Methanobrevibacter cuticularis DSM 11139.</title>
        <authorList>
            <person name="Poehlein A."/>
            <person name="Seedorf H."/>
            <person name="Daniel R."/>
        </authorList>
    </citation>
    <scope>NUCLEOTIDE SEQUENCE [LARGE SCALE GENOMIC DNA]</scope>
    <source>
        <strain evidence="1 2">DSM 11139</strain>
    </source>
</reference>
<organism evidence="1 2">
    <name type="scientific">Methanobrevibacter cuticularis</name>
    <dbReference type="NCBI Taxonomy" id="47311"/>
    <lineage>
        <taxon>Archaea</taxon>
        <taxon>Methanobacteriati</taxon>
        <taxon>Methanobacteriota</taxon>
        <taxon>Methanomada group</taxon>
        <taxon>Methanobacteria</taxon>
        <taxon>Methanobacteriales</taxon>
        <taxon>Methanobacteriaceae</taxon>
        <taxon>Methanobrevibacter</taxon>
    </lineage>
</organism>
<name>A0A166D865_9EURY</name>
<dbReference type="AlphaFoldDB" id="A0A166D865"/>
<gene>
    <name evidence="1" type="ORF">MBCUT_15750</name>
</gene>
<dbReference type="EMBL" id="LWMW01000122">
    <property type="protein sequence ID" value="KZX15306.1"/>
    <property type="molecule type" value="Genomic_DNA"/>
</dbReference>
<dbReference type="Pfam" id="PF19024">
    <property type="entry name" value="DUF5750"/>
    <property type="match status" value="1"/>
</dbReference>
<dbReference type="RefSeq" id="WP_067260131.1">
    <property type="nucleotide sequence ID" value="NZ_LWMW01000122.1"/>
</dbReference>
<proteinExistence type="predicted"/>
<dbReference type="Proteomes" id="UP000077275">
    <property type="component" value="Unassembled WGS sequence"/>
</dbReference>
<dbReference type="OrthoDB" id="75275at2157"/>
<comment type="caution">
    <text evidence="1">The sequence shown here is derived from an EMBL/GenBank/DDBJ whole genome shotgun (WGS) entry which is preliminary data.</text>
</comment>
<dbReference type="PATRIC" id="fig|47311.3.peg.1714"/>
<keyword evidence="2" id="KW-1185">Reference proteome</keyword>
<accession>A0A166D865</accession>
<protein>
    <submittedName>
        <fullName evidence="1">Uncharacterized protein</fullName>
    </submittedName>
</protein>